<gene>
    <name evidence="1" type="ORF">AB4Y32_32645</name>
</gene>
<name>A0ACC6UA84_9BURK</name>
<reference evidence="1" key="1">
    <citation type="submission" date="2024-07" db="EMBL/GenBank/DDBJ databases">
        <title>A survey of Mimosa microsymbionts across Brazilian biomes reveals a high diversity of Paraburkholderia nodulating endemic species, but also that Cupriavidus is common as a symbiont of widespread species.</title>
        <authorList>
            <person name="Rouws L."/>
            <person name="Barauna A."/>
            <person name="Beukes C."/>
            <person name="Rouws J.R.C."/>
            <person name="De Faria S.M."/>
            <person name="Gross E."/>
            <person name="Bueno Dos Reis Junior F."/>
            <person name="Simon M.F."/>
            <person name="Maluk M."/>
            <person name="Odee D.W."/>
            <person name="Kenicer G."/>
            <person name="Young J.P.W."/>
            <person name="Reis V.M."/>
            <person name="Zilli J."/>
            <person name="James E.K."/>
        </authorList>
    </citation>
    <scope>NUCLEOTIDE SEQUENCE</scope>
    <source>
        <strain evidence="1">EG181B</strain>
    </source>
</reference>
<proteinExistence type="predicted"/>
<sequence length="1021" mass="110161">MNFSQWMQRHRRSLLFVVALLAIAGALTAFRMPISLFPNVAFPRAVVSLDAGDRPAEQMTTLVTMPVEEALRRVPNVRDVESKTSRGAAEISINFDWGTDMAQATLQAQSAISEILATLPQGTSMQVRRMDPTVFPVLAYSLTSQQQSQSALRDLAQFQLRPLLSSVEGVARVDVMGGAQDEFEVAIDPARLAAYKLSLADVSKAIGTSNVLMATGRIEDHYKLYLVIANTTITHIDELRHVVVSSNGPTQIRLGDIATVQQGVVPQWMRVTADGKDAVLINIYQQPGANSVAMARAIHARLADFQHKMPTGVHLANWYDQSELVVASASSVRDAIMIGVVLAALTLFVFLRNWKITAIAVALVPVVMAATILLLDVFGMGFNIMTLGGMAAAVGLVIDDAIVMIEHIVRRMREAGAQAFHGRVMSAALEFTRPLAGSSAATLIIFVPLAFLSGVTGAFFKALSVTMASALLISFIVTWLAVPILCDHWLKAKDAEEHEETRLASWMNRRYAYLIEHVTSKPWLVLTGLVPLIAVAAFAFTQVGSGFMPTMDEGGFVLDYHTAPGTSITETDRLMQQIETIVQSNPNVSTYSRRTGAGLGGDLNEPNRGDFFVRLKSGSREPIETVMEEIRSQIETQVPGVSVELAQLMEDLIGDLTAVPQPVQIKIYSDDQNTLDTTARKVAARIGKIPGVVDVNDGINPAGDALEMRIRPDAAAAEGMDVQSVAQTISDMLEGSVATQFQSGPKTVGVRVRVANALSLTDTQLGQLLVRAPDGHLFPVGRVADMVKVTGQPEISRDNLKRMVAVTARIDGRDLGSTVADVQRALGEPQLLPSSVYYELGGLYQQQQIAFKGLVTVFGAAVALVFGLLLFLYERFRVALAVMAMPLLAAGAVFIGLWMTGIELNISAMMGMTMIIGIVTEVAIFYVSELQGLVRDEGLPFERALVEAGRNRLRPIAMTTIAAILALLPLAFALGQGSAMQQPLAIAIISGLIVQLPLVLLLLPVLLQLLMKKRVPGSGTG</sequence>
<dbReference type="EMBL" id="JBFRCH010000032">
    <property type="protein sequence ID" value="MEX3936467.1"/>
    <property type="molecule type" value="Genomic_DNA"/>
</dbReference>
<evidence type="ECO:0000313" key="1">
    <source>
        <dbReference type="EMBL" id="MEX3936467.1"/>
    </source>
</evidence>
<dbReference type="Proteomes" id="UP001558850">
    <property type="component" value="Unassembled WGS sequence"/>
</dbReference>
<accession>A0ACC6UA84</accession>
<keyword evidence="2" id="KW-1185">Reference proteome</keyword>
<organism evidence="1 2">
    <name type="scientific">Paraburkholderia phymatum</name>
    <dbReference type="NCBI Taxonomy" id="148447"/>
    <lineage>
        <taxon>Bacteria</taxon>
        <taxon>Pseudomonadati</taxon>
        <taxon>Pseudomonadota</taxon>
        <taxon>Betaproteobacteria</taxon>
        <taxon>Burkholderiales</taxon>
        <taxon>Burkholderiaceae</taxon>
        <taxon>Paraburkholderia</taxon>
    </lineage>
</organism>
<protein>
    <submittedName>
        <fullName evidence="1">Efflux RND transporter permease subunit</fullName>
    </submittedName>
</protein>
<evidence type="ECO:0000313" key="2">
    <source>
        <dbReference type="Proteomes" id="UP001558850"/>
    </source>
</evidence>
<comment type="caution">
    <text evidence="1">The sequence shown here is derived from an EMBL/GenBank/DDBJ whole genome shotgun (WGS) entry which is preliminary data.</text>
</comment>